<dbReference type="PROSITE" id="PS50011">
    <property type="entry name" value="PROTEIN_KINASE_DOM"/>
    <property type="match status" value="1"/>
</dbReference>
<comment type="cofactor">
    <cofactor evidence="2">
        <name>Mg(2+)</name>
        <dbReference type="ChEBI" id="CHEBI:18420"/>
    </cofactor>
</comment>
<evidence type="ECO:0000313" key="17">
    <source>
        <dbReference type="EMBL" id="KAG7299674.1"/>
    </source>
</evidence>
<feature type="binding site" evidence="14">
    <location>
        <position position="148"/>
    </location>
    <ligand>
        <name>ATP</name>
        <dbReference type="ChEBI" id="CHEBI:30616"/>
    </ligand>
</feature>
<dbReference type="InterPro" id="IPR017441">
    <property type="entry name" value="Protein_kinase_ATP_BS"/>
</dbReference>
<dbReference type="PROSITE" id="PS00107">
    <property type="entry name" value="PROTEIN_KINASE_ATP"/>
    <property type="match status" value="1"/>
</dbReference>
<name>A0ABQ7Q4N5_PLUXY</name>
<comment type="catalytic activity">
    <reaction evidence="11">
        <text>L-seryl-[protein] + ATP = O-phospho-L-seryl-[protein] + ADP + H(+)</text>
        <dbReference type="Rhea" id="RHEA:17989"/>
        <dbReference type="Rhea" id="RHEA-COMP:9863"/>
        <dbReference type="Rhea" id="RHEA-COMP:11604"/>
        <dbReference type="ChEBI" id="CHEBI:15378"/>
        <dbReference type="ChEBI" id="CHEBI:29999"/>
        <dbReference type="ChEBI" id="CHEBI:30616"/>
        <dbReference type="ChEBI" id="CHEBI:83421"/>
        <dbReference type="ChEBI" id="CHEBI:456216"/>
        <dbReference type="EC" id="2.7.12.1"/>
    </reaction>
</comment>
<feature type="domain" description="Protein kinase" evidence="16">
    <location>
        <begin position="119"/>
        <end position="379"/>
    </location>
</feature>
<dbReference type="PANTHER" id="PTHR46485">
    <property type="entry name" value="LIM DOMAIN KINASE 1"/>
    <property type="match status" value="1"/>
</dbReference>
<evidence type="ECO:0000256" key="10">
    <source>
        <dbReference type="ARBA" id="ARBA00023211"/>
    </source>
</evidence>
<feature type="non-terminal residue" evidence="17">
    <location>
        <position position="394"/>
    </location>
</feature>
<dbReference type="Pfam" id="PF07714">
    <property type="entry name" value="PK_Tyr_Ser-Thr"/>
    <property type="match status" value="1"/>
</dbReference>
<dbReference type="InterPro" id="IPR001245">
    <property type="entry name" value="Ser-Thr/Tyr_kinase_cat_dom"/>
</dbReference>
<comment type="similarity">
    <text evidence="3">Belongs to the protein kinase superfamily. TKL Ser/Thr protein kinase family.</text>
</comment>
<dbReference type="Gene3D" id="3.30.200.20">
    <property type="entry name" value="Phosphorylase Kinase, domain 1"/>
    <property type="match status" value="1"/>
</dbReference>
<protein>
    <recommendedName>
        <fullName evidence="4">dual-specificity kinase</fullName>
        <ecNumber evidence="4">2.7.12.1</ecNumber>
    </recommendedName>
</protein>
<dbReference type="PROSITE" id="PS00109">
    <property type="entry name" value="PROTEIN_KINASE_TYR"/>
    <property type="match status" value="1"/>
</dbReference>
<feature type="region of interest" description="Disordered" evidence="15">
    <location>
        <begin position="1"/>
        <end position="26"/>
    </location>
</feature>
<dbReference type="PRINTS" id="PR00109">
    <property type="entry name" value="TYRKINASE"/>
</dbReference>
<evidence type="ECO:0000256" key="6">
    <source>
        <dbReference type="ARBA" id="ARBA00022679"/>
    </source>
</evidence>
<evidence type="ECO:0000256" key="15">
    <source>
        <dbReference type="SAM" id="MobiDB-lite"/>
    </source>
</evidence>
<evidence type="ECO:0000256" key="1">
    <source>
        <dbReference type="ARBA" id="ARBA00001936"/>
    </source>
</evidence>
<evidence type="ECO:0000256" key="2">
    <source>
        <dbReference type="ARBA" id="ARBA00001946"/>
    </source>
</evidence>
<dbReference type="InterPro" id="IPR011009">
    <property type="entry name" value="Kinase-like_dom_sf"/>
</dbReference>
<evidence type="ECO:0000256" key="12">
    <source>
        <dbReference type="ARBA" id="ARBA00049308"/>
    </source>
</evidence>
<dbReference type="InterPro" id="IPR000719">
    <property type="entry name" value="Prot_kinase_dom"/>
</dbReference>
<gene>
    <name evidence="17" type="ORF">JYU34_016671</name>
</gene>
<keyword evidence="6" id="KW-0808">Transferase</keyword>
<comment type="cofactor">
    <cofactor evidence="1">
        <name>Mn(2+)</name>
        <dbReference type="ChEBI" id="CHEBI:29035"/>
    </cofactor>
</comment>
<dbReference type="Gene3D" id="1.10.510.10">
    <property type="entry name" value="Transferase(Phosphotransferase) domain 1"/>
    <property type="match status" value="1"/>
</dbReference>
<evidence type="ECO:0000256" key="11">
    <source>
        <dbReference type="ARBA" id="ARBA00049003"/>
    </source>
</evidence>
<evidence type="ECO:0000256" key="7">
    <source>
        <dbReference type="ARBA" id="ARBA00022741"/>
    </source>
</evidence>
<comment type="catalytic activity">
    <reaction evidence="13">
        <text>L-tyrosyl-[protein] + ATP = O-phospho-L-tyrosyl-[protein] + ADP + H(+)</text>
        <dbReference type="Rhea" id="RHEA:10596"/>
        <dbReference type="Rhea" id="RHEA-COMP:10136"/>
        <dbReference type="Rhea" id="RHEA-COMP:20101"/>
        <dbReference type="ChEBI" id="CHEBI:15378"/>
        <dbReference type="ChEBI" id="CHEBI:30616"/>
        <dbReference type="ChEBI" id="CHEBI:46858"/>
        <dbReference type="ChEBI" id="CHEBI:61978"/>
        <dbReference type="ChEBI" id="CHEBI:456216"/>
        <dbReference type="EC" id="2.7.12.1"/>
    </reaction>
</comment>
<evidence type="ECO:0000259" key="16">
    <source>
        <dbReference type="PROSITE" id="PS50011"/>
    </source>
</evidence>
<dbReference type="Proteomes" id="UP000823941">
    <property type="component" value="Chromosome 22"/>
</dbReference>
<evidence type="ECO:0000256" key="13">
    <source>
        <dbReference type="ARBA" id="ARBA00051680"/>
    </source>
</evidence>
<evidence type="ECO:0000256" key="14">
    <source>
        <dbReference type="PROSITE-ProRule" id="PRU10141"/>
    </source>
</evidence>
<organism evidence="17 18">
    <name type="scientific">Plutella xylostella</name>
    <name type="common">Diamondback moth</name>
    <name type="synonym">Plutella maculipennis</name>
    <dbReference type="NCBI Taxonomy" id="51655"/>
    <lineage>
        <taxon>Eukaryota</taxon>
        <taxon>Metazoa</taxon>
        <taxon>Ecdysozoa</taxon>
        <taxon>Arthropoda</taxon>
        <taxon>Hexapoda</taxon>
        <taxon>Insecta</taxon>
        <taxon>Pterygota</taxon>
        <taxon>Neoptera</taxon>
        <taxon>Endopterygota</taxon>
        <taxon>Lepidoptera</taxon>
        <taxon>Glossata</taxon>
        <taxon>Ditrysia</taxon>
        <taxon>Yponomeutoidea</taxon>
        <taxon>Plutellidae</taxon>
        <taxon>Plutella</taxon>
    </lineage>
</organism>
<keyword evidence="9 14" id="KW-0067">ATP-binding</keyword>
<dbReference type="EMBL" id="JAHIBW010000022">
    <property type="protein sequence ID" value="KAG7299674.1"/>
    <property type="molecule type" value="Genomic_DNA"/>
</dbReference>
<keyword evidence="5" id="KW-0723">Serine/threonine-protein kinase</keyword>
<dbReference type="InterPro" id="IPR008266">
    <property type="entry name" value="Tyr_kinase_AS"/>
</dbReference>
<evidence type="ECO:0000256" key="9">
    <source>
        <dbReference type="ARBA" id="ARBA00022840"/>
    </source>
</evidence>
<dbReference type="InterPro" id="IPR050940">
    <property type="entry name" value="Actin_reg-Ser/Thr_kinase"/>
</dbReference>
<comment type="caution">
    <text evidence="17">The sequence shown here is derived from an EMBL/GenBank/DDBJ whole genome shotgun (WGS) entry which is preliminary data.</text>
</comment>
<keyword evidence="7 14" id="KW-0547">Nucleotide-binding</keyword>
<keyword evidence="10" id="KW-0464">Manganese</keyword>
<reference evidence="17 18" key="1">
    <citation type="submission" date="2021-06" db="EMBL/GenBank/DDBJ databases">
        <title>A haploid diamondback moth (Plutella xylostella L.) genome assembly resolves 31 chromosomes and identifies a diamide resistance mutation.</title>
        <authorList>
            <person name="Ward C.M."/>
            <person name="Perry K.D."/>
            <person name="Baker G."/>
            <person name="Powis K."/>
            <person name="Heckel D.G."/>
            <person name="Baxter S.W."/>
        </authorList>
    </citation>
    <scope>NUCLEOTIDE SEQUENCE [LARGE SCALE GENOMIC DNA]</scope>
    <source>
        <strain evidence="17 18">LV</strain>
        <tissue evidence="17">Single pupa</tissue>
    </source>
</reference>
<dbReference type="EC" id="2.7.12.1" evidence="4"/>
<evidence type="ECO:0000256" key="4">
    <source>
        <dbReference type="ARBA" id="ARBA00013203"/>
    </source>
</evidence>
<keyword evidence="8" id="KW-0418">Kinase</keyword>
<accession>A0ABQ7Q4N5</accession>
<evidence type="ECO:0000256" key="3">
    <source>
        <dbReference type="ARBA" id="ARBA00005843"/>
    </source>
</evidence>
<evidence type="ECO:0000313" key="18">
    <source>
        <dbReference type="Proteomes" id="UP000823941"/>
    </source>
</evidence>
<proteinExistence type="inferred from homology"/>
<keyword evidence="18" id="KW-1185">Reference proteome</keyword>
<dbReference type="PANTHER" id="PTHR46485:SF5">
    <property type="entry name" value="CENTER DIVIDER, ISOFORM A"/>
    <property type="match status" value="1"/>
</dbReference>
<sequence>MQYDETPEAGVKSRSTVDGPQRRKPTKVLKIAESFTNLDETAKNGRFVRGPYSKLGRRYRSDGQDGGKGRVGPGVCCDGECEQDTSVSGECERQGDRRVTGSSCTALRTAVAALYALDDFVLEKIGAGFFSEVFKVTHKTTHKVMVLKMNQQRANRPNMLREVQLMNKLKHPNILGFMGVCVHEGQLHALTEYMAEGALEQLILHPTRPMPQRLRVSLAADIAAGLQYLHSLGVFHRDLTAKNVLLRNTGDGEYTAIVADFGLAAKIPHPVNGYRLPSVGSPWWMSPECLRGRWYDHRSDIFSYGIILCQLIARVDADPDVLPRTDNFGLHYMAFVELCDETTAPEFLRLAFNCCIYEPKARPLFPEIVTRLAEIQEGLDEAAWSCHTPNNSIE</sequence>
<dbReference type="SUPFAM" id="SSF56112">
    <property type="entry name" value="Protein kinase-like (PK-like)"/>
    <property type="match status" value="1"/>
</dbReference>
<comment type="catalytic activity">
    <reaction evidence="12">
        <text>L-threonyl-[protein] + ATP = O-phospho-L-threonyl-[protein] + ADP + H(+)</text>
        <dbReference type="Rhea" id="RHEA:46608"/>
        <dbReference type="Rhea" id="RHEA-COMP:11060"/>
        <dbReference type="Rhea" id="RHEA-COMP:11605"/>
        <dbReference type="ChEBI" id="CHEBI:15378"/>
        <dbReference type="ChEBI" id="CHEBI:30013"/>
        <dbReference type="ChEBI" id="CHEBI:30616"/>
        <dbReference type="ChEBI" id="CHEBI:61977"/>
        <dbReference type="ChEBI" id="CHEBI:456216"/>
        <dbReference type="EC" id="2.7.12.1"/>
    </reaction>
</comment>
<evidence type="ECO:0000256" key="5">
    <source>
        <dbReference type="ARBA" id="ARBA00022527"/>
    </source>
</evidence>
<evidence type="ECO:0000256" key="8">
    <source>
        <dbReference type="ARBA" id="ARBA00022777"/>
    </source>
</evidence>